<proteinExistence type="predicted"/>
<protein>
    <submittedName>
        <fullName evidence="1">Uncharacterized protein</fullName>
    </submittedName>
</protein>
<sequence length="77" mass="8553">MKLLTNQIHAQSGVVLTAWHKHIWTDAVDEVIGIDGKTYKKPIKQPYDVDVKPTSMILLLASIGPSLKTIKTQTITL</sequence>
<reference evidence="1" key="1">
    <citation type="submission" date="2018-05" db="EMBL/GenBank/DDBJ databases">
        <authorList>
            <person name="Lanie J.A."/>
            <person name="Ng W.-L."/>
            <person name="Kazmierczak K.M."/>
            <person name="Andrzejewski T.M."/>
            <person name="Davidsen T.M."/>
            <person name="Wayne K.J."/>
            <person name="Tettelin H."/>
            <person name="Glass J.I."/>
            <person name="Rusch D."/>
            <person name="Podicherti R."/>
            <person name="Tsui H.-C.T."/>
            <person name="Winkler M.E."/>
        </authorList>
    </citation>
    <scope>NUCLEOTIDE SEQUENCE</scope>
</reference>
<dbReference type="EMBL" id="UINC01006930">
    <property type="protein sequence ID" value="SVA30467.1"/>
    <property type="molecule type" value="Genomic_DNA"/>
</dbReference>
<evidence type="ECO:0000313" key="1">
    <source>
        <dbReference type="EMBL" id="SVA30467.1"/>
    </source>
</evidence>
<dbReference type="AlphaFoldDB" id="A0A381UT00"/>
<gene>
    <name evidence="1" type="ORF">METZ01_LOCUS83321</name>
</gene>
<name>A0A381UT00_9ZZZZ</name>
<accession>A0A381UT00</accession>
<organism evidence="1">
    <name type="scientific">marine metagenome</name>
    <dbReference type="NCBI Taxonomy" id="408172"/>
    <lineage>
        <taxon>unclassified sequences</taxon>
        <taxon>metagenomes</taxon>
        <taxon>ecological metagenomes</taxon>
    </lineage>
</organism>